<evidence type="ECO:0000256" key="1">
    <source>
        <dbReference type="ARBA" id="ARBA00004123"/>
    </source>
</evidence>
<protein>
    <submittedName>
        <fullName evidence="4">Uncharacterized protein</fullName>
    </submittedName>
</protein>
<dbReference type="GO" id="GO:0000972">
    <property type="term" value="P:transcription-dependent tethering of RNA polymerase II gene DNA at nuclear periphery"/>
    <property type="evidence" value="ECO:0007669"/>
    <property type="project" value="TreeGrafter"/>
</dbReference>
<dbReference type="PANTHER" id="PTHR13405">
    <property type="entry name" value="NUCLEAR PORE COMPLEX PROTEIN NUP133"/>
    <property type="match status" value="1"/>
</dbReference>
<dbReference type="GO" id="GO:0017056">
    <property type="term" value="F:structural constituent of nuclear pore"/>
    <property type="evidence" value="ECO:0007669"/>
    <property type="project" value="InterPro"/>
</dbReference>
<proteinExistence type="predicted"/>
<organism evidence="4 5">
    <name type="scientific">Prototheca wickerhamii</name>
    <dbReference type="NCBI Taxonomy" id="3111"/>
    <lineage>
        <taxon>Eukaryota</taxon>
        <taxon>Viridiplantae</taxon>
        <taxon>Chlorophyta</taxon>
        <taxon>core chlorophytes</taxon>
        <taxon>Trebouxiophyceae</taxon>
        <taxon>Chlorellales</taxon>
        <taxon>Chlorellaceae</taxon>
        <taxon>Prototheca</taxon>
    </lineage>
</organism>
<keyword evidence="5" id="KW-1185">Reference proteome</keyword>
<gene>
    <name evidence="4" type="ORF">QBZ16_000855</name>
</gene>
<evidence type="ECO:0000256" key="2">
    <source>
        <dbReference type="ARBA" id="ARBA00022448"/>
    </source>
</evidence>
<dbReference type="GO" id="GO:0006606">
    <property type="term" value="P:protein import into nucleus"/>
    <property type="evidence" value="ECO:0007669"/>
    <property type="project" value="TreeGrafter"/>
</dbReference>
<keyword evidence="3" id="KW-0539">Nucleus</keyword>
<evidence type="ECO:0000256" key="3">
    <source>
        <dbReference type="ARBA" id="ARBA00023242"/>
    </source>
</evidence>
<evidence type="ECO:0000313" key="4">
    <source>
        <dbReference type="EMBL" id="KAK2076330.1"/>
    </source>
</evidence>
<dbReference type="PANTHER" id="PTHR13405:SF11">
    <property type="entry name" value="NUCLEAR PORE COMPLEX PROTEIN NUP133"/>
    <property type="match status" value="1"/>
</dbReference>
<sequence length="1032" mass="105253">MAEVPYPSVVSRHLAQGASIGFSQGLVWCLSRTQLTAWDPQGSGAAITRRLPLQADPGLAHVALGATPSGLTALLVTPQGDSILWDAFTGQQDPFVSRVDGQVSALAAHCTACGGFVAAIGTESGHVHLLRSFPGLEPVWAPLAESAASPSQSPPGGSIFGRLSAAVYGGARRAAEEGGASGPVRSLAFAAGPSADAAVLHVAREERIEAWSLDQGAAGRGAAPCRRVWALEAAAAAARPGARIVAASPVPGGQQLVFLMDDGSLFAARAEAPGAARRLFAVPPDSEIHRALSLLRCEPGRTADLAHWPSAVYAVTAGGPGWIVAGEAGLSHVPVAFEPGSGAGGPAPAVAALASLAAPAAAPVGRPKSASADSPATVLALSELLQRACQGQLSGAELARHVAAAGCGPSALAAAALACSKDVADALPRLFQAADPSVVGHTLEAKAASHGVLLQVLTEAGLLRQLSPETIKKMLEDGQTIAALQGIRGAIAAAERDGAAALQRGGILRRLVEKAGWQSMSAALSSAATLALEERDPAQVFFACPTVTVVAFFQAVAWEAAQEAGALLGPGEGLLRVLEALSVAVRAGLDAARRAAAAQAAVADEPLWTAGADARGALLEIGRAQGALVAELLRAAGDDNAADSAGDDGQGDMNEDRSDATSLLLKAIRADLDTAEAALDAFAAAVGARRAAPDSPLVRAYAAAKDELLAPAFAALEALWRRGEPASRAALEQLEAVAAAHSHFALLFDLAELVQDRERLYDAMQTLKDPVTGASMVYYVFERLLRDGRLRELLELPAAFDPPLKRWLEDPAGSAPETRRRLLWAQAVRMGDHGAVARGAAALAAGAEGQTPAELGRLLALQRVAAIAGTSGRWPLECPPATETVLESTASQAALVELQAGLGMAAASVDPATALSAMLELGTVEAASAAVEAYSVVHAPAQRAACRLLVLDAWRRLAGSSDWEAQASSSVDPGTGRVALTAQPLCAAAAALLANDAAYASQVRQTLQELASGWSQAGRDCLLQAFDLAVQG</sequence>
<evidence type="ECO:0000313" key="5">
    <source>
        <dbReference type="Proteomes" id="UP001255856"/>
    </source>
</evidence>
<dbReference type="GO" id="GO:0031080">
    <property type="term" value="C:nuclear pore outer ring"/>
    <property type="evidence" value="ECO:0007669"/>
    <property type="project" value="TreeGrafter"/>
</dbReference>
<keyword evidence="2" id="KW-0813">Transport</keyword>
<accession>A0AAD9IFP6</accession>
<name>A0AAD9IFP6_PROWI</name>
<reference evidence="4" key="1">
    <citation type="submission" date="2021-01" db="EMBL/GenBank/DDBJ databases">
        <authorList>
            <person name="Eckstrom K.M.E."/>
        </authorList>
    </citation>
    <scope>NUCLEOTIDE SEQUENCE</scope>
    <source>
        <strain evidence="4">UVCC 0001</strain>
    </source>
</reference>
<dbReference type="EMBL" id="JASFZW010000010">
    <property type="protein sequence ID" value="KAK2076330.1"/>
    <property type="molecule type" value="Genomic_DNA"/>
</dbReference>
<dbReference type="AlphaFoldDB" id="A0AAD9IFP6"/>
<dbReference type="InterPro" id="IPR037624">
    <property type="entry name" value="Nup133-like"/>
</dbReference>
<comment type="subcellular location">
    <subcellularLocation>
        <location evidence="1">Nucleus</location>
    </subcellularLocation>
</comment>
<comment type="caution">
    <text evidence="4">The sequence shown here is derived from an EMBL/GenBank/DDBJ whole genome shotgun (WGS) entry which is preliminary data.</text>
</comment>
<dbReference type="GO" id="GO:0016973">
    <property type="term" value="P:poly(A)+ mRNA export from nucleus"/>
    <property type="evidence" value="ECO:0007669"/>
    <property type="project" value="TreeGrafter"/>
</dbReference>
<dbReference type="Proteomes" id="UP001255856">
    <property type="component" value="Unassembled WGS sequence"/>
</dbReference>